<dbReference type="InterPro" id="IPR045865">
    <property type="entry name" value="ACT-like_dom_sf"/>
</dbReference>
<evidence type="ECO:0000313" key="7">
    <source>
        <dbReference type="Proteomes" id="UP000325577"/>
    </source>
</evidence>
<dbReference type="Proteomes" id="UP000325577">
    <property type="component" value="Linkage Group LG19"/>
</dbReference>
<evidence type="ECO:0000256" key="3">
    <source>
        <dbReference type="SAM" id="MobiDB-lite"/>
    </source>
</evidence>
<gene>
    <name evidence="6" type="ORF">F0562_033123</name>
</gene>
<feature type="domain" description="ACT" evidence="5">
    <location>
        <begin position="315"/>
        <end position="395"/>
    </location>
</feature>
<evidence type="ECO:0000259" key="5">
    <source>
        <dbReference type="PROSITE" id="PS51671"/>
    </source>
</evidence>
<evidence type="ECO:0000256" key="1">
    <source>
        <dbReference type="ARBA" id="ARBA00022737"/>
    </source>
</evidence>
<dbReference type="Pfam" id="PF01842">
    <property type="entry name" value="ACT"/>
    <property type="match status" value="2"/>
</dbReference>
<comment type="function">
    <text evidence="2">Binds amino acids.</text>
</comment>
<dbReference type="Gene3D" id="3.30.70.260">
    <property type="match status" value="1"/>
</dbReference>
<feature type="domain" description="TCP" evidence="4">
    <location>
        <begin position="58"/>
        <end position="112"/>
    </location>
</feature>
<protein>
    <recommendedName>
        <fullName evidence="2">ACT domain-containing protein ACR</fullName>
    </recommendedName>
    <alternativeName>
        <fullName evidence="2">Protein ACT DOMAIN REPEATS</fullName>
    </alternativeName>
</protein>
<dbReference type="EMBL" id="CM018042">
    <property type="protein sequence ID" value="KAA8533344.1"/>
    <property type="molecule type" value="Genomic_DNA"/>
</dbReference>
<dbReference type="PANTHER" id="PTHR31096:SF15">
    <property type="entry name" value="ACT DOMAIN-CONTAINING PROTEIN ACR"/>
    <property type="match status" value="1"/>
</dbReference>
<keyword evidence="7" id="KW-1185">Reference proteome</keyword>
<dbReference type="InterPro" id="IPR002912">
    <property type="entry name" value="ACT_dom"/>
</dbReference>
<dbReference type="Pfam" id="PF03634">
    <property type="entry name" value="TCP"/>
    <property type="match status" value="1"/>
</dbReference>
<feature type="domain" description="ACT" evidence="5">
    <location>
        <begin position="559"/>
        <end position="638"/>
    </location>
</feature>
<feature type="region of interest" description="Disordered" evidence="3">
    <location>
        <begin position="1"/>
        <end position="70"/>
    </location>
</feature>
<evidence type="ECO:0000256" key="2">
    <source>
        <dbReference type="RuleBase" id="RU369043"/>
    </source>
</evidence>
<sequence>MGQHKGSKQQQQEVPTFLSRLPQPDMAENKPAETKDFQIVAANNDDRKKQLAPKRSSNKDRHKKVDGRGRRIRMPALCAARIFQLTRELGHKSDGETIQWLLQQAEPSVIAATGTGTMPASALAAAGSCVSEQGNSVLSGLYSKLDELGPGMGSRTNWTMTGFGSGLVHNTGSENLNFVPKFGFHGFEFPNMNLGSMSFSTILSGINQQHPGLELGLSQEGHIGVLSSHALNQFYQQMGQSRGLLFMCCTFHPNPQNQFGVFRAKWFEESLFLCIRQMDYCSPSLDVVDEFKKLVLRMNPPRVTVDNASDLKATLIKVDSANKRGSLLEVVQVLTDLNLIIRRAYISSDGEWFMDVFHVTDRHGNKLSEDNVAERIQQSLGPRGRSFRSLKRSVGVQAAIEHTTIELTGKRPTRLAFGGNRDKRGANTAFSMGSTHTERRLHQMMYADRDYDAGDMDCGSTSDRSKPVVSVENCADKGYTVVNLRYPDRPKLLFDTVCTLTDMQYVVFHATIIAEGPEAYQEYYIRHMDGCPISSEAERQRVIHCLEAAIKRRTSEGIRLELCSEDRVGLLSDVTRIFRENGLSVTRAEVTTRGSQAVNAFYVTDASGNPVKSETIEAVRKEIGLTILRVKDDTYSNSPPQQTGRFSLGNLFRSRSEKFLYNLGLIKSNS</sequence>
<evidence type="ECO:0000259" key="4">
    <source>
        <dbReference type="PROSITE" id="PS51369"/>
    </source>
</evidence>
<proteinExistence type="predicted"/>
<dbReference type="InterPro" id="IPR040217">
    <property type="entry name" value="ACR1-12"/>
</dbReference>
<dbReference type="SUPFAM" id="SSF55021">
    <property type="entry name" value="ACT-like"/>
    <property type="match status" value="2"/>
</dbReference>
<keyword evidence="1 2" id="KW-0677">Repeat</keyword>
<dbReference type="InterPro" id="IPR017887">
    <property type="entry name" value="TF_TCP_subgr"/>
</dbReference>
<accession>A0A5J5AST8</accession>
<organism evidence="6 7">
    <name type="scientific">Nyssa sinensis</name>
    <dbReference type="NCBI Taxonomy" id="561372"/>
    <lineage>
        <taxon>Eukaryota</taxon>
        <taxon>Viridiplantae</taxon>
        <taxon>Streptophyta</taxon>
        <taxon>Embryophyta</taxon>
        <taxon>Tracheophyta</taxon>
        <taxon>Spermatophyta</taxon>
        <taxon>Magnoliopsida</taxon>
        <taxon>eudicotyledons</taxon>
        <taxon>Gunneridae</taxon>
        <taxon>Pentapetalae</taxon>
        <taxon>asterids</taxon>
        <taxon>Cornales</taxon>
        <taxon>Nyssaceae</taxon>
        <taxon>Nyssa</taxon>
    </lineage>
</organism>
<dbReference type="CDD" id="cd04926">
    <property type="entry name" value="ACT_ACR_4"/>
    <property type="match status" value="1"/>
</dbReference>
<evidence type="ECO:0000313" key="6">
    <source>
        <dbReference type="EMBL" id="KAA8533344.1"/>
    </source>
</evidence>
<dbReference type="GO" id="GO:0016597">
    <property type="term" value="F:amino acid binding"/>
    <property type="evidence" value="ECO:0007669"/>
    <property type="project" value="UniProtKB-UniRule"/>
</dbReference>
<dbReference type="AlphaFoldDB" id="A0A5J5AST8"/>
<dbReference type="PROSITE" id="PS51369">
    <property type="entry name" value="TCP"/>
    <property type="match status" value="1"/>
</dbReference>
<dbReference type="PANTHER" id="PTHR31096">
    <property type="entry name" value="ACT DOMAIN-CONTAINING PROTEIN ACR4-RELATED"/>
    <property type="match status" value="1"/>
</dbReference>
<name>A0A5J5AST8_9ASTE</name>
<feature type="compositionally biased region" description="Basic and acidic residues" evidence="3">
    <location>
        <begin position="27"/>
        <end position="36"/>
    </location>
</feature>
<dbReference type="OrthoDB" id="2019938at2759"/>
<dbReference type="CDD" id="cd04897">
    <property type="entry name" value="ACT_ACR_3"/>
    <property type="match status" value="1"/>
</dbReference>
<reference evidence="6 7" key="1">
    <citation type="submission" date="2019-09" db="EMBL/GenBank/DDBJ databases">
        <title>A chromosome-level genome assembly of the Chinese tupelo Nyssa sinensis.</title>
        <authorList>
            <person name="Yang X."/>
            <person name="Kang M."/>
            <person name="Yang Y."/>
            <person name="Xiong H."/>
            <person name="Wang M."/>
            <person name="Zhang Z."/>
            <person name="Wang Z."/>
            <person name="Wu H."/>
            <person name="Ma T."/>
            <person name="Liu J."/>
            <person name="Xi Z."/>
        </authorList>
    </citation>
    <scope>NUCLEOTIDE SEQUENCE [LARGE SCALE GENOMIC DNA]</scope>
    <source>
        <strain evidence="6">J267</strain>
        <tissue evidence="6">Leaf</tissue>
    </source>
</reference>
<dbReference type="CDD" id="cd04895">
    <property type="entry name" value="ACT_ACR_1"/>
    <property type="match status" value="1"/>
</dbReference>
<dbReference type="PROSITE" id="PS51671">
    <property type="entry name" value="ACT"/>
    <property type="match status" value="2"/>
</dbReference>
<feature type="compositionally biased region" description="Basic residues" evidence="3">
    <location>
        <begin position="60"/>
        <end position="70"/>
    </location>
</feature>